<evidence type="ECO:0000259" key="3">
    <source>
        <dbReference type="PROSITE" id="PS50119"/>
    </source>
</evidence>
<dbReference type="InterPro" id="IPR000315">
    <property type="entry name" value="Znf_B-box"/>
</dbReference>
<reference evidence="4" key="1">
    <citation type="submission" date="2018-11" db="EMBL/GenBank/DDBJ databases">
        <authorList>
            <person name="Alioto T."/>
            <person name="Alioto T."/>
        </authorList>
    </citation>
    <scope>NUCLEOTIDE SEQUENCE</scope>
</reference>
<keyword evidence="1" id="KW-0479">Metal-binding</keyword>
<sequence length="159" mass="18626">ARTAKDIQTDRSAEISSTDKTEQTKSDVKEKIRTETKCEFCSICEMMKAVTHFCYTCNSYLCEDCEVFHSKAEMFRFDQTERITSMHRTFRSALKHLDQGDIPRGCTRMDHGKSKAKVKFLCYDCNQFICRKCEDIHTKVPSLKSHCIDKVHRKRKSMF</sequence>
<dbReference type="EMBL" id="UYJE01003520">
    <property type="protein sequence ID" value="VDI19965.1"/>
    <property type="molecule type" value="Genomic_DNA"/>
</dbReference>
<dbReference type="Proteomes" id="UP000596742">
    <property type="component" value="Unassembled WGS sequence"/>
</dbReference>
<evidence type="ECO:0000313" key="4">
    <source>
        <dbReference type="EMBL" id="VDI19965.1"/>
    </source>
</evidence>
<accession>A0A8B6DKX4</accession>
<feature type="region of interest" description="Disordered" evidence="2">
    <location>
        <begin position="1"/>
        <end position="26"/>
    </location>
</feature>
<gene>
    <name evidence="4" type="ORF">MGAL_10B023447</name>
</gene>
<feature type="domain" description="B box-type" evidence="3">
    <location>
        <begin position="36"/>
        <end position="69"/>
    </location>
</feature>
<proteinExistence type="predicted"/>
<keyword evidence="5" id="KW-1185">Reference proteome</keyword>
<feature type="domain" description="B box-type" evidence="3">
    <location>
        <begin position="106"/>
        <end position="151"/>
    </location>
</feature>
<dbReference type="AlphaFoldDB" id="A0A8B6DKX4"/>
<evidence type="ECO:0000313" key="5">
    <source>
        <dbReference type="Proteomes" id="UP000596742"/>
    </source>
</evidence>
<dbReference type="GO" id="GO:0008270">
    <property type="term" value="F:zinc ion binding"/>
    <property type="evidence" value="ECO:0007669"/>
    <property type="project" value="UniProtKB-KW"/>
</dbReference>
<organism evidence="4 5">
    <name type="scientific">Mytilus galloprovincialis</name>
    <name type="common">Mediterranean mussel</name>
    <dbReference type="NCBI Taxonomy" id="29158"/>
    <lineage>
        <taxon>Eukaryota</taxon>
        <taxon>Metazoa</taxon>
        <taxon>Spiralia</taxon>
        <taxon>Lophotrochozoa</taxon>
        <taxon>Mollusca</taxon>
        <taxon>Bivalvia</taxon>
        <taxon>Autobranchia</taxon>
        <taxon>Pteriomorphia</taxon>
        <taxon>Mytilida</taxon>
        <taxon>Mytiloidea</taxon>
        <taxon>Mytilidae</taxon>
        <taxon>Mytilinae</taxon>
        <taxon>Mytilus</taxon>
    </lineage>
</organism>
<dbReference type="Gene3D" id="3.30.160.60">
    <property type="entry name" value="Classic Zinc Finger"/>
    <property type="match status" value="1"/>
</dbReference>
<dbReference type="PROSITE" id="PS50119">
    <property type="entry name" value="ZF_BBOX"/>
    <property type="match status" value="2"/>
</dbReference>
<evidence type="ECO:0000256" key="1">
    <source>
        <dbReference type="PROSITE-ProRule" id="PRU00024"/>
    </source>
</evidence>
<keyword evidence="1" id="KW-0863">Zinc-finger</keyword>
<keyword evidence="1" id="KW-0862">Zinc</keyword>
<evidence type="ECO:0000256" key="2">
    <source>
        <dbReference type="SAM" id="MobiDB-lite"/>
    </source>
</evidence>
<comment type="caution">
    <text evidence="4">The sequence shown here is derived from an EMBL/GenBank/DDBJ whole genome shotgun (WGS) entry which is preliminary data.</text>
</comment>
<feature type="non-terminal residue" evidence="4">
    <location>
        <position position="159"/>
    </location>
</feature>
<protein>
    <recommendedName>
        <fullName evidence="3">B box-type domain-containing protein</fullName>
    </recommendedName>
</protein>
<name>A0A8B6DKX4_MYTGA</name>